<dbReference type="EMBL" id="MG602507">
    <property type="protein sequence ID" value="AVG46119.1"/>
    <property type="molecule type" value="Genomic_DNA"/>
</dbReference>
<evidence type="ECO:0000313" key="2">
    <source>
        <dbReference type="EMBL" id="AVG46119.1"/>
    </source>
</evidence>
<organism evidence="2">
    <name type="scientific">Acanthamoeba polyphaga mimivirus</name>
    <name type="common">APMV</name>
    <dbReference type="NCBI Taxonomy" id="212035"/>
    <lineage>
        <taxon>Viruses</taxon>
        <taxon>Varidnaviria</taxon>
        <taxon>Bamfordvirae</taxon>
        <taxon>Nucleocytoviricota</taxon>
        <taxon>Megaviricetes</taxon>
        <taxon>Imitervirales</taxon>
        <taxon>Mimiviridae</taxon>
        <taxon>Megamimivirinae</taxon>
        <taxon>Mimivirus</taxon>
        <taxon>Mimivirus bradfordmassiliense</taxon>
    </lineage>
</organism>
<organismHost>
    <name type="scientific">Acanthamoeba polyphaga</name>
    <name type="common">Amoeba</name>
    <dbReference type="NCBI Taxonomy" id="5757"/>
</organismHost>
<proteinExistence type="predicted"/>
<feature type="compositionally biased region" description="Acidic residues" evidence="1">
    <location>
        <begin position="65"/>
        <end position="98"/>
    </location>
</feature>
<feature type="compositionally biased region" description="Basic residues" evidence="1">
    <location>
        <begin position="10"/>
        <end position="34"/>
    </location>
</feature>
<protein>
    <submittedName>
        <fullName evidence="2">Uncharacterized protein</fullName>
    </submittedName>
</protein>
<evidence type="ECO:0000256" key="1">
    <source>
        <dbReference type="SAM" id="MobiDB-lite"/>
    </source>
</evidence>
<feature type="region of interest" description="Disordered" evidence="1">
    <location>
        <begin position="1"/>
        <end position="106"/>
    </location>
</feature>
<sequence length="231" mass="27555">MSKYKSDKKTRSKTRSKTGSKTKSKHEQRHKSRHKSENDSNIDDFQEDDFYSDEDIQDYNSQNEEYSDQQQDDQQQDDQYDQDEQDDQDEQNDQEVSDMVEAKLSNKTRERLKKKITHWLDYDDKIKELNNKTKKYKDAKKQQEETILKMLNKLGVGENKIDVHDRDDNLRGRVYKHKSVTTGAIKGEIIQKVLMEVIRNEKAVSQLVKKIEEARPQNERYYLKRTKGNKE</sequence>
<reference evidence="2" key="1">
    <citation type="journal article" date="2017" name="Front. Microbiol.">
        <title>Genome Characterization of the First Mimiviruses of Lineage C Isolated in Brazil.</title>
        <authorList>
            <person name="Assis F.L."/>
            <person name="Franco-Luiz A.P.M."/>
            <person name="Dos Santos R.N."/>
            <person name="Campos F.S."/>
            <person name="Dornas F.P."/>
            <person name="Borato P.V.M."/>
            <person name="Franco A.C."/>
            <person name="Abrahao J.S."/>
            <person name="Colson P."/>
            <person name="Scola B."/>
        </authorList>
    </citation>
    <scope>NUCLEOTIDE SEQUENCE [LARGE SCALE GENOMIC DNA]</scope>
</reference>
<feature type="compositionally biased region" description="Acidic residues" evidence="1">
    <location>
        <begin position="40"/>
        <end position="57"/>
    </location>
</feature>
<dbReference type="Proteomes" id="UP000280369">
    <property type="component" value="Segment"/>
</dbReference>
<accession>A0A2L2DIW9</accession>
<name>A0A2L2DIW9_MIMIV</name>